<dbReference type="OrthoDB" id="2534480at2759"/>
<dbReference type="Pfam" id="PF18403">
    <property type="entry name" value="Thioredoxin_15"/>
    <property type="match status" value="1"/>
</dbReference>
<evidence type="ECO:0000313" key="5">
    <source>
        <dbReference type="Proteomes" id="UP000777482"/>
    </source>
</evidence>
<accession>A0A9P6W8Z5</accession>
<organism evidence="4 5">
    <name type="scientific">Rhodotorula mucilaginosa</name>
    <name type="common">Yeast</name>
    <name type="synonym">Rhodotorula rubra</name>
    <dbReference type="NCBI Taxonomy" id="5537"/>
    <lineage>
        <taxon>Eukaryota</taxon>
        <taxon>Fungi</taxon>
        <taxon>Dikarya</taxon>
        <taxon>Basidiomycota</taxon>
        <taxon>Pucciniomycotina</taxon>
        <taxon>Microbotryomycetes</taxon>
        <taxon>Sporidiobolales</taxon>
        <taxon>Sporidiobolaceae</taxon>
        <taxon>Rhodotorula</taxon>
    </lineage>
</organism>
<evidence type="ECO:0000259" key="2">
    <source>
        <dbReference type="Pfam" id="PF18400"/>
    </source>
</evidence>
<proteinExistence type="predicted"/>
<dbReference type="GO" id="GO:0003980">
    <property type="term" value="F:UDP-glucose:glycoprotein glucosyltransferase activity"/>
    <property type="evidence" value="ECO:0007669"/>
    <property type="project" value="InterPro"/>
</dbReference>
<feature type="domain" description="UGGT thioredoxin-like" evidence="2">
    <location>
        <begin position="136"/>
        <end position="272"/>
    </location>
</feature>
<evidence type="ECO:0000259" key="3">
    <source>
        <dbReference type="Pfam" id="PF18403"/>
    </source>
</evidence>
<dbReference type="EMBL" id="PUHQ01000001">
    <property type="protein sequence ID" value="KAG0667649.1"/>
    <property type="molecule type" value="Genomic_DNA"/>
</dbReference>
<feature type="domain" description="UDP-glucose:glycoprotein glucosyltransferase thioredoxin-like" evidence="3">
    <location>
        <begin position="468"/>
        <end position="672"/>
    </location>
</feature>
<feature type="signal peptide" evidence="1">
    <location>
        <begin position="1"/>
        <end position="21"/>
    </location>
</feature>
<dbReference type="InterPro" id="IPR009448">
    <property type="entry name" value="UDP-g_GGtrans"/>
</dbReference>
<protein>
    <recommendedName>
        <fullName evidence="6">Proteophosphoglycan ppg4</fullName>
    </recommendedName>
</protein>
<dbReference type="GO" id="GO:0051082">
    <property type="term" value="F:unfolded protein binding"/>
    <property type="evidence" value="ECO:0007669"/>
    <property type="project" value="TreeGrafter"/>
</dbReference>
<dbReference type="SUPFAM" id="SSF52047">
    <property type="entry name" value="RNI-like"/>
    <property type="match status" value="1"/>
</dbReference>
<gene>
    <name evidence="4" type="ORF">C6P46_000186</name>
</gene>
<dbReference type="Pfam" id="PF18400">
    <property type="entry name" value="Thioredoxin_12"/>
    <property type="match status" value="1"/>
</dbReference>
<sequence length="1306" mass="142850">MRISTLWSGLAALLLAALVAAADSPSASSEVIVTVAAPRAVDPVTRFLETVHLLKPSIFYDFVHHLTEYKIRPKLTFSNPIFSPGPRGEGGRSEPSRYADHNPIFTRHCPANDTNSVLELSLWRSMLFRETGMWPSLRLAVAGNLAQDQVEEMYAFHDQREAEVDKPENTVTNCTTWIDVGSTKVCDMKQFWTTIGNVQSLQGDVIEIPGVQPKVEAFDRLLPAVRNDSLPLVVLYAAPTDEAFPKLFERLYALASGTAPRLQLAVRWRPDPENLIEGYRSSFQAEATIKEGLEVPETQDAKVFSDRAIAFVRGAKDKFAALAQVATQLPTVAEQILKTPVRRSLPTTTTLTEKFLVNGRAIAPEDLTYRGLLDIFSHDLRNLMGAQAATHGFWPNAAKQVIFRANTTLESPRKSATSLAVPTVDRPLRFVFPSEAFKDTGYNFTRTSFIEGATQETDASDEEGDPPALATFWVVADLDSASGRKLVKNALRFADQTTQVRFSFVHNPSESSPAPHKFSLSRIIPELIANNMSIAEVFPSELIAFLEYDATPESPPRRALDDIWTSESPLTPYIAEGATNEALAQEYWSLATPFAQNLGLQPGEAAVVLNGRVIELKGSEFAPGSFSALHQYEMKRRIKPVVDVANQNLPYKVKDDRKAKADLYAWSTAIVSASVGERRWPTPEQVKGLATFTHGNSTNSLFDVVAIVNPVSPFARQVAPVLESLKAHQFVHQRVYLIPAVEPKLELAKLTARSFPLEINIDEDQSERPPSAIFRGLPEGAVLDVKAFTLEGEEIPGPGGLGGESVRAPGKVRFGAVGSNEIPEEGRAFIRFPFPVSSPAAYVSLSMSSSSRASMAPSDRFVYSSKRAKLDMQRSTTSSSDVEEELVHSTSFASLPADLLARIAAWVRVGDGTAAVLALGTTCKRLRSACEPFIFDKLTLETAQATVQAVEELGGLSTTKKSPTSPGSRIGPLKHLKELSIKLETVFPLSPTRPRLFASLSALIAPQLTSLEVHLGPEHTVQPFASICPSEAARKALSTLPNLARLQLGNVSVWLHELVEMMRGWENLKALHIDLIRGDCTRTSAVLKIALKCRLRSLRIKTSSMTNEMTAWLLEGHSELEELALPVQGFDDRMLASLEKVMASLKTLDLRDMWADHKRTATPRKADLGKSKDAASADDESFTIADKEIELPPIFRMLKATSCPDALHLNPTILPNGMCTPEGISAIAASMLEVETLAFDAFPPSSSVYPAFAAAIRDDELPFLKHVEIASQSGTGKTKASTQGKGLKELQSACKARNIAWTLASE</sequence>
<name>A0A9P6W8Z5_RHOMI</name>
<keyword evidence="1" id="KW-0732">Signal</keyword>
<feature type="chain" id="PRO_5040324302" description="Proteophosphoglycan ppg4" evidence="1">
    <location>
        <begin position="22"/>
        <end position="1306"/>
    </location>
</feature>
<dbReference type="Proteomes" id="UP000777482">
    <property type="component" value="Unassembled WGS sequence"/>
</dbReference>
<evidence type="ECO:0008006" key="6">
    <source>
        <dbReference type="Google" id="ProtNLM"/>
    </source>
</evidence>
<dbReference type="GO" id="GO:0005783">
    <property type="term" value="C:endoplasmic reticulum"/>
    <property type="evidence" value="ECO:0007669"/>
    <property type="project" value="TreeGrafter"/>
</dbReference>
<keyword evidence="5" id="KW-1185">Reference proteome</keyword>
<evidence type="ECO:0000256" key="1">
    <source>
        <dbReference type="SAM" id="SignalP"/>
    </source>
</evidence>
<dbReference type="GO" id="GO:0018279">
    <property type="term" value="P:protein N-linked glycosylation via asparagine"/>
    <property type="evidence" value="ECO:0007669"/>
    <property type="project" value="TreeGrafter"/>
</dbReference>
<evidence type="ECO:0000313" key="4">
    <source>
        <dbReference type="EMBL" id="KAG0667649.1"/>
    </source>
</evidence>
<reference evidence="4 5" key="1">
    <citation type="submission" date="2020-11" db="EMBL/GenBank/DDBJ databases">
        <title>Kefir isolates.</title>
        <authorList>
            <person name="Marcisauskas S."/>
            <person name="Kim Y."/>
            <person name="Blasche S."/>
        </authorList>
    </citation>
    <scope>NUCLEOTIDE SEQUENCE [LARGE SCALE GENOMIC DNA]</scope>
    <source>
        <strain evidence="4 5">KR</strain>
    </source>
</reference>
<comment type="caution">
    <text evidence="4">The sequence shown here is derived from an EMBL/GenBank/DDBJ whole genome shotgun (WGS) entry which is preliminary data.</text>
</comment>
<dbReference type="InterPro" id="IPR032675">
    <property type="entry name" value="LRR_dom_sf"/>
</dbReference>
<dbReference type="PANTHER" id="PTHR11226:SF0">
    <property type="entry name" value="UDP-GLUCOSE:GLYCOPROTEIN GLUCOSYLTRANSFERASE"/>
    <property type="match status" value="1"/>
</dbReference>
<dbReference type="PANTHER" id="PTHR11226">
    <property type="entry name" value="UDP-GLUCOSE GLYCOPROTEIN:GLUCOSYLTRANSFERASE"/>
    <property type="match status" value="1"/>
</dbReference>
<dbReference type="InterPro" id="IPR040525">
    <property type="entry name" value="UGGT_TRXL_4"/>
</dbReference>
<dbReference type="GO" id="GO:0036503">
    <property type="term" value="P:ERAD pathway"/>
    <property type="evidence" value="ECO:0007669"/>
    <property type="project" value="TreeGrafter"/>
</dbReference>
<dbReference type="Gene3D" id="3.80.10.10">
    <property type="entry name" value="Ribonuclease Inhibitor"/>
    <property type="match status" value="1"/>
</dbReference>
<dbReference type="InterPro" id="IPR040693">
    <property type="entry name" value="UGGT_TRXL_1"/>
</dbReference>